<name>A0A3B1CCT8_9ZZZZ</name>
<proteinExistence type="predicted"/>
<evidence type="ECO:0000313" key="1">
    <source>
        <dbReference type="EMBL" id="VAX21844.1"/>
    </source>
</evidence>
<feature type="non-terminal residue" evidence="1">
    <location>
        <position position="193"/>
    </location>
</feature>
<reference evidence="1" key="1">
    <citation type="submission" date="2018-06" db="EMBL/GenBank/DDBJ databases">
        <authorList>
            <person name="Zhirakovskaya E."/>
        </authorList>
    </citation>
    <scope>NUCLEOTIDE SEQUENCE</scope>
</reference>
<dbReference type="AlphaFoldDB" id="A0A3B1CCT8"/>
<organism evidence="1">
    <name type="scientific">hydrothermal vent metagenome</name>
    <dbReference type="NCBI Taxonomy" id="652676"/>
    <lineage>
        <taxon>unclassified sequences</taxon>
        <taxon>metagenomes</taxon>
        <taxon>ecological metagenomes</taxon>
    </lineage>
</organism>
<evidence type="ECO:0008006" key="2">
    <source>
        <dbReference type="Google" id="ProtNLM"/>
    </source>
</evidence>
<accession>A0A3B1CCT8</accession>
<dbReference type="InterPro" id="IPR014998">
    <property type="entry name" value="DUF1848"/>
</dbReference>
<sequence>MTIISASRRTDIPAFYGAWFMDKIARGHCVVKNPFNGKSETVSLTLTDVDAFVFWTRNPAPFIKHLDKLCDMGFKFYFQMTCIGYPRFLEPATPEPAKAIESAKQIVKKFGPRSLVWRYDPIILTSATNANWHLQSFAKVLNLMKDITDTCVISFVDMYKKLDRNFFPLLKKEGVDFLNPDKGDLLTLIVKMS</sequence>
<gene>
    <name evidence="1" type="ORF">MNBD_NITROSPINAE01-1343</name>
</gene>
<dbReference type="Pfam" id="PF08902">
    <property type="entry name" value="DUF1848"/>
    <property type="match status" value="1"/>
</dbReference>
<protein>
    <recommendedName>
        <fullName evidence="2">DUF1848 domain-containing protein</fullName>
    </recommendedName>
</protein>
<dbReference type="EMBL" id="UOGC01000128">
    <property type="protein sequence ID" value="VAX21844.1"/>
    <property type="molecule type" value="Genomic_DNA"/>
</dbReference>